<evidence type="ECO:0000256" key="6">
    <source>
        <dbReference type="HAMAP-Rule" id="MF_01518"/>
    </source>
</evidence>
<dbReference type="Pfam" id="PF13382">
    <property type="entry name" value="Adenine_deam_C"/>
    <property type="match status" value="1"/>
</dbReference>
<evidence type="ECO:0000256" key="1">
    <source>
        <dbReference type="ARBA" id="ARBA00006773"/>
    </source>
</evidence>
<dbReference type="InterPro" id="IPR006679">
    <property type="entry name" value="Adenine_deam"/>
</dbReference>
<proteinExistence type="inferred from homology"/>
<dbReference type="InterPro" id="IPR032466">
    <property type="entry name" value="Metal_Hydrolase"/>
</dbReference>
<dbReference type="NCBIfam" id="TIGR01178">
    <property type="entry name" value="ade"/>
    <property type="match status" value="1"/>
</dbReference>
<comment type="similarity">
    <text evidence="1 6">Belongs to the metallo-dependent hydrolases superfamily. Adenine deaminase family.</text>
</comment>
<dbReference type="AlphaFoldDB" id="A0A1M6GQX2"/>
<dbReference type="Gene3D" id="3.20.20.140">
    <property type="entry name" value="Metal-dependent hydrolases"/>
    <property type="match status" value="1"/>
</dbReference>
<dbReference type="InterPro" id="IPR026912">
    <property type="entry name" value="Adenine_deam_C"/>
</dbReference>
<comment type="catalytic activity">
    <reaction evidence="5 6">
        <text>adenine + H2O + H(+) = hypoxanthine + NH4(+)</text>
        <dbReference type="Rhea" id="RHEA:23688"/>
        <dbReference type="ChEBI" id="CHEBI:15377"/>
        <dbReference type="ChEBI" id="CHEBI:15378"/>
        <dbReference type="ChEBI" id="CHEBI:16708"/>
        <dbReference type="ChEBI" id="CHEBI:17368"/>
        <dbReference type="ChEBI" id="CHEBI:28938"/>
        <dbReference type="EC" id="3.5.4.2"/>
    </reaction>
</comment>
<accession>A0A1M6GQX2</accession>
<evidence type="ECO:0000313" key="9">
    <source>
        <dbReference type="EMBL" id="SHJ12276.1"/>
    </source>
</evidence>
<dbReference type="Gene3D" id="2.30.40.10">
    <property type="entry name" value="Urease, subunit C, domain 1"/>
    <property type="match status" value="1"/>
</dbReference>
<dbReference type="HAMAP" id="MF_01518">
    <property type="entry name" value="Adenine_deamin"/>
    <property type="match status" value="1"/>
</dbReference>
<sequence>MNYQQKNMTRAEYEDFLSVASGEKPAELVLKNVKYLNVFTNQFHEGDVAIAYGTFAGIGSYTGEKEIDLTGKTIVPGFIDSHIHIESTTVIPEIFAQEALKHGTTAILTDPHEIANVMGIDGINLMLEATESLPMDVFFMLPSCVPSCEFDESSTTILAEDMEPLYKNKRVRGIAEMMDVNGVVSRKKTVIDKTYGAILNDVLIDGHAPGVTGKQLMGYAAAGVLSDHECTGLEEALEKLGLGMWIMIREGTAAQNLEALINLCKEPYASHCMFCTDDRHINDIMDHGHIDNIIRKAIKLGAEPAVAYKMASFTAGSYFGLRDRGAIAPGFLADFVVLNDVKGVDIHSVYKAGNELTDDYLVKHCKSNISEELRKKASDSFHMPKITAQMLNVENEIPVLGIVDGQLYTTREGMAREINVEDDVLKAVVVERHNNTGHVGVGFIKGYGLKNGAIVTSVAHDSHNIIAIGTSDEDIAAGINALKEINGGALVYSDGKVQASYSMPVAGLMSCESAESAKEKLVEIHDAAYATGVRKGIDPFMTLSFTALPVIPNLRITTFGVVDVEEWKIAE</sequence>
<feature type="domain" description="Adenine deaminase C-terminal" evidence="8">
    <location>
        <begin position="415"/>
        <end position="566"/>
    </location>
</feature>
<dbReference type="SUPFAM" id="SSF51338">
    <property type="entry name" value="Composite domain of metallo-dependent hydrolases"/>
    <property type="match status" value="1"/>
</dbReference>
<dbReference type="CDD" id="cd01295">
    <property type="entry name" value="AdeC"/>
    <property type="match status" value="1"/>
</dbReference>
<dbReference type="PANTHER" id="PTHR11113">
    <property type="entry name" value="N-ACETYLGLUCOSAMINE-6-PHOSPHATE DEACETYLASE"/>
    <property type="match status" value="1"/>
</dbReference>
<dbReference type="GO" id="GO:0006146">
    <property type="term" value="P:adenine catabolic process"/>
    <property type="evidence" value="ECO:0007669"/>
    <property type="project" value="InterPro"/>
</dbReference>
<dbReference type="SUPFAM" id="SSF51556">
    <property type="entry name" value="Metallo-dependent hydrolases"/>
    <property type="match status" value="1"/>
</dbReference>
<evidence type="ECO:0000256" key="4">
    <source>
        <dbReference type="ARBA" id="ARBA00023211"/>
    </source>
</evidence>
<evidence type="ECO:0000256" key="3">
    <source>
        <dbReference type="ARBA" id="ARBA00022801"/>
    </source>
</evidence>
<dbReference type="STRING" id="185007.SAMN02910350_02591"/>
<dbReference type="InterPro" id="IPR006680">
    <property type="entry name" value="Amidohydro-rel"/>
</dbReference>
<feature type="domain" description="Amidohydrolase-related" evidence="7">
    <location>
        <begin position="73"/>
        <end position="354"/>
    </location>
</feature>
<evidence type="ECO:0000313" key="10">
    <source>
        <dbReference type="Proteomes" id="UP000184185"/>
    </source>
</evidence>
<keyword evidence="4 6" id="KW-0464">Manganese</keyword>
<dbReference type="Pfam" id="PF01979">
    <property type="entry name" value="Amidohydro_1"/>
    <property type="match status" value="1"/>
</dbReference>
<dbReference type="GO" id="GO:0000034">
    <property type="term" value="F:adenine deaminase activity"/>
    <property type="evidence" value="ECO:0007669"/>
    <property type="project" value="UniProtKB-UniRule"/>
</dbReference>
<name>A0A1M6GQX2_PSEXY</name>
<dbReference type="PANTHER" id="PTHR11113:SF2">
    <property type="entry name" value="ADENINE DEAMINASE"/>
    <property type="match status" value="1"/>
</dbReference>
<gene>
    <name evidence="6" type="primary">ade</name>
    <name evidence="9" type="ORF">SAMN02745725_01814</name>
</gene>
<keyword evidence="3 6" id="KW-0378">Hydrolase</keyword>
<evidence type="ECO:0000256" key="2">
    <source>
        <dbReference type="ARBA" id="ARBA00012782"/>
    </source>
</evidence>
<dbReference type="Proteomes" id="UP000184185">
    <property type="component" value="Unassembled WGS sequence"/>
</dbReference>
<dbReference type="OrthoDB" id="9775607at2"/>
<keyword evidence="10" id="KW-1185">Reference proteome</keyword>
<protein>
    <recommendedName>
        <fullName evidence="2 6">Adenine deaminase</fullName>
        <shortName evidence="6">Adenase</shortName>
        <shortName evidence="6">Adenine aminase</shortName>
        <ecNumber evidence="2 6">3.5.4.2</ecNumber>
    </recommendedName>
</protein>
<dbReference type="RefSeq" id="WP_083572454.1">
    <property type="nucleotide sequence ID" value="NZ_FQYQ01000010.1"/>
</dbReference>
<dbReference type="InterPro" id="IPR011059">
    <property type="entry name" value="Metal-dep_hydrolase_composite"/>
</dbReference>
<comment type="cofactor">
    <cofactor evidence="6">
        <name>Mn(2+)</name>
        <dbReference type="ChEBI" id="CHEBI:29035"/>
    </cofactor>
</comment>
<evidence type="ECO:0000259" key="8">
    <source>
        <dbReference type="Pfam" id="PF13382"/>
    </source>
</evidence>
<organism evidence="9 10">
    <name type="scientific">Pseudobutyrivibrio xylanivorans DSM 14809</name>
    <dbReference type="NCBI Taxonomy" id="1123012"/>
    <lineage>
        <taxon>Bacteria</taxon>
        <taxon>Bacillati</taxon>
        <taxon>Bacillota</taxon>
        <taxon>Clostridia</taxon>
        <taxon>Lachnospirales</taxon>
        <taxon>Lachnospiraceae</taxon>
        <taxon>Pseudobutyrivibrio</taxon>
    </lineage>
</organism>
<evidence type="ECO:0000256" key="5">
    <source>
        <dbReference type="ARBA" id="ARBA00047720"/>
    </source>
</evidence>
<evidence type="ECO:0000259" key="7">
    <source>
        <dbReference type="Pfam" id="PF01979"/>
    </source>
</evidence>
<reference evidence="9 10" key="1">
    <citation type="submission" date="2016-11" db="EMBL/GenBank/DDBJ databases">
        <authorList>
            <person name="Jaros S."/>
            <person name="Januszkiewicz K."/>
            <person name="Wedrychowicz H."/>
        </authorList>
    </citation>
    <scope>NUCLEOTIDE SEQUENCE [LARGE SCALE GENOMIC DNA]</scope>
    <source>
        <strain evidence="9 10">DSM 14809</strain>
    </source>
</reference>
<dbReference type="EC" id="3.5.4.2" evidence="2 6"/>
<dbReference type="EMBL" id="FQYQ01000010">
    <property type="protein sequence ID" value="SHJ12276.1"/>
    <property type="molecule type" value="Genomic_DNA"/>
</dbReference>